<evidence type="ECO:0000259" key="3">
    <source>
        <dbReference type="Pfam" id="PF07859"/>
    </source>
</evidence>
<dbReference type="InterPro" id="IPR050300">
    <property type="entry name" value="GDXG_lipolytic_enzyme"/>
</dbReference>
<reference evidence="5" key="1">
    <citation type="submission" date="2020-07" db="EMBL/GenBank/DDBJ databases">
        <authorList>
            <person name="Partida-Martinez L."/>
            <person name="Huntemann M."/>
            <person name="Clum A."/>
            <person name="Wang J."/>
            <person name="Palaniappan K."/>
            <person name="Ritter S."/>
            <person name="Chen I.-M."/>
            <person name="Stamatis D."/>
            <person name="Reddy T."/>
            <person name="O'Malley R."/>
            <person name="Daum C."/>
            <person name="Shapiro N."/>
            <person name="Ivanova N."/>
            <person name="Kyrpides N."/>
            <person name="Woyke T."/>
        </authorList>
    </citation>
    <scope>NUCLEOTIDE SEQUENCE [LARGE SCALE GENOMIC DNA]</scope>
    <source>
        <strain evidence="5">AT2.8</strain>
    </source>
</reference>
<dbReference type="Pfam" id="PF07859">
    <property type="entry name" value="Abhydrolase_3"/>
    <property type="match status" value="1"/>
</dbReference>
<evidence type="ECO:0000313" key="4">
    <source>
        <dbReference type="EMBL" id="NYE04267.1"/>
    </source>
</evidence>
<dbReference type="InterPro" id="IPR013094">
    <property type="entry name" value="AB_hydrolase_3"/>
</dbReference>
<protein>
    <submittedName>
        <fullName evidence="4">Acetyl esterase</fullName>
        <ecNumber evidence="4">3.1.1.-</ecNumber>
    </submittedName>
</protein>
<comment type="similarity">
    <text evidence="1">Belongs to the 'GDXG' lipolytic enzyme family.</text>
</comment>
<feature type="domain" description="Alpha/beta hydrolase fold-3" evidence="3">
    <location>
        <begin position="79"/>
        <end position="284"/>
    </location>
</feature>
<dbReference type="GO" id="GO:0016787">
    <property type="term" value="F:hydrolase activity"/>
    <property type="evidence" value="ECO:0007669"/>
    <property type="project" value="UniProtKB-KW"/>
</dbReference>
<dbReference type="EMBL" id="JACCBX010000002">
    <property type="protein sequence ID" value="NYE04267.1"/>
    <property type="molecule type" value="Genomic_DNA"/>
</dbReference>
<dbReference type="Gene3D" id="3.40.50.1820">
    <property type="entry name" value="alpha/beta hydrolase"/>
    <property type="match status" value="1"/>
</dbReference>
<dbReference type="FunFam" id="3.40.50.1820:FF:000089">
    <property type="entry name" value="Alpha/beta hydrolase"/>
    <property type="match status" value="1"/>
</dbReference>
<gene>
    <name evidence="4" type="ORF">F4694_001011</name>
</gene>
<proteinExistence type="inferred from homology"/>
<accession>A0A852T8Z6</accession>
<evidence type="ECO:0000256" key="1">
    <source>
        <dbReference type="ARBA" id="ARBA00010515"/>
    </source>
</evidence>
<keyword evidence="2 4" id="KW-0378">Hydrolase</keyword>
<comment type="caution">
    <text evidence="4">The sequence shown here is derived from an EMBL/GenBank/DDBJ whole genome shotgun (WGS) entry which is preliminary data.</text>
</comment>
<organism evidence="4 5">
    <name type="scientific">Neobacillus niacini</name>
    <dbReference type="NCBI Taxonomy" id="86668"/>
    <lineage>
        <taxon>Bacteria</taxon>
        <taxon>Bacillati</taxon>
        <taxon>Bacillota</taxon>
        <taxon>Bacilli</taxon>
        <taxon>Bacillales</taxon>
        <taxon>Bacillaceae</taxon>
        <taxon>Neobacillus</taxon>
    </lineage>
</organism>
<reference evidence="5" key="2">
    <citation type="submission" date="2020-08" db="EMBL/GenBank/DDBJ databases">
        <title>The Agave Microbiome: Exploring the role of microbial communities in plant adaptations to desert environments.</title>
        <authorList>
            <person name="Partida-Martinez L.P."/>
        </authorList>
    </citation>
    <scope>NUCLEOTIDE SEQUENCE [LARGE SCALE GENOMIC DNA]</scope>
    <source>
        <strain evidence="5">AT2.8</strain>
    </source>
</reference>
<dbReference type="SUPFAM" id="SSF53474">
    <property type="entry name" value="alpha/beta-Hydrolases"/>
    <property type="match status" value="1"/>
</dbReference>
<dbReference type="EC" id="3.1.1.-" evidence="4"/>
<dbReference type="AlphaFoldDB" id="A0A852T8Z6"/>
<sequence>MAKLVPEAQAYVTAFNQLPDFSTMDPEDVRAIMAQAKKIDMEIDQVAKVEDREIFVGSEGKITVRIYIPEGEGPFPIFIYYHGGGWVLGNLDGVDPSCRVLANKTKCVVISVDYRLAPEFKFPIPAEDSYAALTWVNENAVLFNGIASKIIVGGDSAGGNLATVVSMMSRDRKGPDISAQVLLYPVTDLSYDTESYYEFAEGYALNRNLMKWFGTHYIRNEEDRINPYVAPLISGNLHDLPQAFIITAENDVLRDEGIAYAERLMEAEVKVIYKVESGLVHGYFSNYSFFKKSIEKTVGSIKQFLSSLD</sequence>
<dbReference type="PANTHER" id="PTHR48081">
    <property type="entry name" value="AB HYDROLASE SUPERFAMILY PROTEIN C4A8.06C"/>
    <property type="match status" value="1"/>
</dbReference>
<dbReference type="InterPro" id="IPR029058">
    <property type="entry name" value="AB_hydrolase_fold"/>
</dbReference>
<name>A0A852T8Z6_9BACI</name>
<dbReference type="Proteomes" id="UP000548423">
    <property type="component" value="Unassembled WGS sequence"/>
</dbReference>
<evidence type="ECO:0000313" key="5">
    <source>
        <dbReference type="Proteomes" id="UP000548423"/>
    </source>
</evidence>
<evidence type="ECO:0000256" key="2">
    <source>
        <dbReference type="ARBA" id="ARBA00022801"/>
    </source>
</evidence>
<dbReference type="PANTHER" id="PTHR48081:SF8">
    <property type="entry name" value="ALPHA_BETA HYDROLASE FOLD-3 DOMAIN-CONTAINING PROTEIN-RELATED"/>
    <property type="match status" value="1"/>
</dbReference>